<dbReference type="AlphaFoldDB" id="A0AB33KWG0"/>
<name>A0AB33KWG0_9ACTN</name>
<dbReference type="KEGG" id="stcm:SCMC78_67690"/>
<organism evidence="1">
    <name type="scientific">Streptomyces sp. CMC78</name>
    <dbReference type="NCBI Taxonomy" id="3231512"/>
    <lineage>
        <taxon>Bacteria</taxon>
        <taxon>Bacillati</taxon>
        <taxon>Actinomycetota</taxon>
        <taxon>Actinomycetes</taxon>
        <taxon>Kitasatosporales</taxon>
        <taxon>Streptomycetaceae</taxon>
        <taxon>Streptomyces</taxon>
    </lineage>
</organism>
<evidence type="ECO:0000313" key="1">
    <source>
        <dbReference type="EMBL" id="BFP56962.1"/>
    </source>
</evidence>
<protein>
    <recommendedName>
        <fullName evidence="2">Tetratricopeptide repeat protein</fullName>
    </recommendedName>
</protein>
<sequence>MDAADLDHRHRTYDGWIPPAVATALHEHGHDGVLREAAARGDWFCARVLAEAAVAGSDPDGQAEALGLLEPFASTGWWTAVRAVCRLLAARDRVDEAADLLRPHAASGHREAVREFAPLLARQGHIDQVVALLGPRTADSSLAEVLVELTADQGRDEEIAALLPPVGVGATPPFEPRTTDDWDTVPLHATLLERQGRVDEAAALLRNHVSVDGIVFADHAEQLAALLARHGREAELRACLAEDVDEYARAALARLLEEQDRTEEAVALLRGYTDEGNPHAACELAELLARHGRHDEATEILRRVAETPGGHADWIIHLLCRLFVEAGRAADALAYVDDYYARYGGHPDELALARARILEPRDRSGQPEAGLSSWSAPAAELIRYGTVGRTIAEAERLVRAGELEKAITHLRDRLDGTRRLYAEDF</sequence>
<reference evidence="1" key="1">
    <citation type="submission" date="2024-07" db="EMBL/GenBank/DDBJ databases">
        <title>Complete genome sequences of cellulolytic bacteria, Kitasatospora sp. CMC57 and Streptomyces sp. CMC78, isolated from Japanese agricultural soil.</title>
        <authorList>
            <person name="Hashimoto T."/>
            <person name="Ito M."/>
            <person name="Iwamoto M."/>
            <person name="Fukahori D."/>
            <person name="Shoda T."/>
            <person name="Sakoda M."/>
            <person name="Morohoshi T."/>
            <person name="Mitsuboshi M."/>
            <person name="Nishizawa T."/>
        </authorList>
    </citation>
    <scope>NUCLEOTIDE SEQUENCE</scope>
    <source>
        <strain evidence="1">CMC78</strain>
    </source>
</reference>
<accession>A0AB33KWG0</accession>
<dbReference type="RefSeq" id="WP_406189437.1">
    <property type="nucleotide sequence ID" value="NZ_AP035884.1"/>
</dbReference>
<dbReference type="EMBL" id="AP035884">
    <property type="protein sequence ID" value="BFP56962.1"/>
    <property type="molecule type" value="Genomic_DNA"/>
</dbReference>
<gene>
    <name evidence="1" type="ORF">SCMC78_67690</name>
</gene>
<proteinExistence type="predicted"/>
<evidence type="ECO:0008006" key="2">
    <source>
        <dbReference type="Google" id="ProtNLM"/>
    </source>
</evidence>
<dbReference type="InterPro" id="IPR011990">
    <property type="entry name" value="TPR-like_helical_dom_sf"/>
</dbReference>
<dbReference type="SUPFAM" id="SSF48452">
    <property type="entry name" value="TPR-like"/>
    <property type="match status" value="1"/>
</dbReference>
<dbReference type="Gene3D" id="1.25.40.10">
    <property type="entry name" value="Tetratricopeptide repeat domain"/>
    <property type="match status" value="1"/>
</dbReference>